<sequence length="186" mass="21029">MTMARDDNDGGGFTGKRNKSYRELDAQRGKSKYHSRQDDPAQQKLERSASYQKYKTAADALFTGGELPEGLAKTFDPEGKRKAQKAALQKVQDSETRADWVKGVVEYLEKYPELPEDAYFLDSLLDHPRDRIVDQALAKLESLQEAGTLQKKVPKSLDQRLKSIELTGLDPDMQGRAKVLREKLRA</sequence>
<organism evidence="2 3">
    <name type="scientific">Corallococcus terminator</name>
    <dbReference type="NCBI Taxonomy" id="2316733"/>
    <lineage>
        <taxon>Bacteria</taxon>
        <taxon>Pseudomonadati</taxon>
        <taxon>Myxococcota</taxon>
        <taxon>Myxococcia</taxon>
        <taxon>Myxococcales</taxon>
        <taxon>Cystobacterineae</taxon>
        <taxon>Myxococcaceae</taxon>
        <taxon>Corallococcus</taxon>
    </lineage>
</organism>
<dbReference type="Proteomes" id="UP000268094">
    <property type="component" value="Unassembled WGS sequence"/>
</dbReference>
<accession>A0A3A8HWE7</accession>
<feature type="compositionally biased region" description="Basic and acidic residues" evidence="1">
    <location>
        <begin position="35"/>
        <end position="47"/>
    </location>
</feature>
<dbReference type="AlphaFoldDB" id="A0A3A8HWE7"/>
<dbReference type="OrthoDB" id="5506984at2"/>
<protein>
    <submittedName>
        <fullName evidence="2">Uncharacterized protein</fullName>
    </submittedName>
</protein>
<evidence type="ECO:0000313" key="2">
    <source>
        <dbReference type="EMBL" id="RKG75527.1"/>
    </source>
</evidence>
<gene>
    <name evidence="2" type="ORF">D7V88_33370</name>
</gene>
<feature type="region of interest" description="Disordered" evidence="1">
    <location>
        <begin position="1"/>
        <end position="50"/>
    </location>
</feature>
<keyword evidence="3" id="KW-1185">Reference proteome</keyword>
<name>A0A3A8HWE7_9BACT</name>
<proteinExistence type="predicted"/>
<dbReference type="EMBL" id="RAVZ01000329">
    <property type="protein sequence ID" value="RKG75527.1"/>
    <property type="molecule type" value="Genomic_DNA"/>
</dbReference>
<evidence type="ECO:0000256" key="1">
    <source>
        <dbReference type="SAM" id="MobiDB-lite"/>
    </source>
</evidence>
<reference evidence="3" key="1">
    <citation type="submission" date="2018-09" db="EMBL/GenBank/DDBJ databases">
        <authorList>
            <person name="Livingstone P.G."/>
            <person name="Whitworth D.E."/>
        </authorList>
    </citation>
    <scope>NUCLEOTIDE SEQUENCE [LARGE SCALE GENOMIC DNA]</scope>
    <source>
        <strain evidence="3">CA054A</strain>
    </source>
</reference>
<comment type="caution">
    <text evidence="2">The sequence shown here is derived from an EMBL/GenBank/DDBJ whole genome shotgun (WGS) entry which is preliminary data.</text>
</comment>
<evidence type="ECO:0000313" key="3">
    <source>
        <dbReference type="Proteomes" id="UP000268094"/>
    </source>
</evidence>